<dbReference type="Proteomes" id="UP000013827">
    <property type="component" value="Unassembled WGS sequence"/>
</dbReference>
<dbReference type="GO" id="GO:0006002">
    <property type="term" value="P:fructose 6-phosphate metabolic process"/>
    <property type="evidence" value="ECO:0007669"/>
    <property type="project" value="TreeGrafter"/>
</dbReference>
<evidence type="ECO:0000256" key="3">
    <source>
        <dbReference type="ARBA" id="ARBA00010941"/>
    </source>
</evidence>
<dbReference type="InterPro" id="IPR028343">
    <property type="entry name" value="FBPtase"/>
</dbReference>
<dbReference type="EC" id="3.1.3.11" evidence="5"/>
<dbReference type="PANTHER" id="PTHR11556:SF1">
    <property type="entry name" value="FRUCTOSE-BISPHOSPHATASE"/>
    <property type="match status" value="1"/>
</dbReference>
<comment type="subunit">
    <text evidence="4">Homotetramer.</text>
</comment>
<dbReference type="PANTHER" id="PTHR11556">
    <property type="entry name" value="FRUCTOSE-1,6-BISPHOSPHATASE-RELATED"/>
    <property type="match status" value="1"/>
</dbReference>
<evidence type="ECO:0000256" key="11">
    <source>
        <dbReference type="ARBA" id="ARBA00032973"/>
    </source>
</evidence>
<evidence type="ECO:0000256" key="8">
    <source>
        <dbReference type="ARBA" id="ARBA00022842"/>
    </source>
</evidence>
<dbReference type="RefSeq" id="XP_005786264.1">
    <property type="nucleotide sequence ID" value="XM_005786207.1"/>
</dbReference>
<dbReference type="InterPro" id="IPR033391">
    <property type="entry name" value="FBPase_N"/>
</dbReference>
<keyword evidence="16" id="KW-1185">Reference proteome</keyword>
<dbReference type="PIRSF" id="PIRSF000904">
    <property type="entry name" value="FBPtase_SBPase"/>
    <property type="match status" value="1"/>
</dbReference>
<evidence type="ECO:0000259" key="13">
    <source>
        <dbReference type="Pfam" id="PF00316"/>
    </source>
</evidence>
<evidence type="ECO:0000313" key="16">
    <source>
        <dbReference type="Proteomes" id="UP000013827"/>
    </source>
</evidence>
<comment type="similarity">
    <text evidence="3 12">Belongs to the FBPase class 1 family.</text>
</comment>
<evidence type="ECO:0000256" key="4">
    <source>
        <dbReference type="ARBA" id="ARBA00011881"/>
    </source>
</evidence>
<name>A0A0D3KDK0_EMIH1</name>
<dbReference type="GO" id="GO:0046872">
    <property type="term" value="F:metal ion binding"/>
    <property type="evidence" value="ECO:0007669"/>
    <property type="project" value="UniProtKB-KW"/>
</dbReference>
<comment type="cofactor">
    <cofactor evidence="2">
        <name>Mg(2+)</name>
        <dbReference type="ChEBI" id="CHEBI:18420"/>
    </cofactor>
</comment>
<dbReference type="GO" id="GO:0005986">
    <property type="term" value="P:sucrose biosynthetic process"/>
    <property type="evidence" value="ECO:0007669"/>
    <property type="project" value="TreeGrafter"/>
</dbReference>
<evidence type="ECO:0000313" key="15">
    <source>
        <dbReference type="EnsemblProtists" id="EOD33835"/>
    </source>
</evidence>
<dbReference type="InterPro" id="IPR044015">
    <property type="entry name" value="FBPase_C_dom"/>
</dbReference>
<dbReference type="EnsemblProtists" id="EOD33835">
    <property type="protein sequence ID" value="EOD33835"/>
    <property type="gene ID" value="EMIHUDRAFT_229121"/>
</dbReference>
<dbReference type="Gene3D" id="3.40.190.80">
    <property type="match status" value="2"/>
</dbReference>
<dbReference type="GO" id="GO:0030388">
    <property type="term" value="P:fructose 1,6-bisphosphate metabolic process"/>
    <property type="evidence" value="ECO:0007669"/>
    <property type="project" value="TreeGrafter"/>
</dbReference>
<evidence type="ECO:0000256" key="10">
    <source>
        <dbReference type="ARBA" id="ARBA00024331"/>
    </source>
</evidence>
<dbReference type="InterPro" id="IPR000146">
    <property type="entry name" value="FBPase_class-1"/>
</dbReference>
<dbReference type="CDD" id="cd00354">
    <property type="entry name" value="FBPase"/>
    <property type="match status" value="1"/>
</dbReference>
<keyword evidence="9 12" id="KW-0119">Carbohydrate metabolism</keyword>
<evidence type="ECO:0000256" key="7">
    <source>
        <dbReference type="ARBA" id="ARBA00022801"/>
    </source>
</evidence>
<proteinExistence type="inferred from homology"/>
<evidence type="ECO:0000256" key="5">
    <source>
        <dbReference type="ARBA" id="ARBA00013093"/>
    </source>
</evidence>
<reference evidence="16" key="1">
    <citation type="journal article" date="2013" name="Nature">
        <title>Pan genome of the phytoplankton Emiliania underpins its global distribution.</title>
        <authorList>
            <person name="Read B.A."/>
            <person name="Kegel J."/>
            <person name="Klute M.J."/>
            <person name="Kuo A."/>
            <person name="Lefebvre S.C."/>
            <person name="Maumus F."/>
            <person name="Mayer C."/>
            <person name="Miller J."/>
            <person name="Monier A."/>
            <person name="Salamov A."/>
            <person name="Young J."/>
            <person name="Aguilar M."/>
            <person name="Claverie J.M."/>
            <person name="Frickenhaus S."/>
            <person name="Gonzalez K."/>
            <person name="Herman E.K."/>
            <person name="Lin Y.C."/>
            <person name="Napier J."/>
            <person name="Ogata H."/>
            <person name="Sarno A.F."/>
            <person name="Shmutz J."/>
            <person name="Schroeder D."/>
            <person name="de Vargas C."/>
            <person name="Verret F."/>
            <person name="von Dassow P."/>
            <person name="Valentin K."/>
            <person name="Van de Peer Y."/>
            <person name="Wheeler G."/>
            <person name="Dacks J.B."/>
            <person name="Delwiche C.F."/>
            <person name="Dyhrman S.T."/>
            <person name="Glockner G."/>
            <person name="John U."/>
            <person name="Richards T."/>
            <person name="Worden A.Z."/>
            <person name="Zhang X."/>
            <person name="Grigoriev I.V."/>
            <person name="Allen A.E."/>
            <person name="Bidle K."/>
            <person name="Borodovsky M."/>
            <person name="Bowler C."/>
            <person name="Brownlee C."/>
            <person name="Cock J.M."/>
            <person name="Elias M."/>
            <person name="Gladyshev V.N."/>
            <person name="Groth M."/>
            <person name="Guda C."/>
            <person name="Hadaegh A."/>
            <person name="Iglesias-Rodriguez M.D."/>
            <person name="Jenkins J."/>
            <person name="Jones B.M."/>
            <person name="Lawson T."/>
            <person name="Leese F."/>
            <person name="Lindquist E."/>
            <person name="Lobanov A."/>
            <person name="Lomsadze A."/>
            <person name="Malik S.B."/>
            <person name="Marsh M.E."/>
            <person name="Mackinder L."/>
            <person name="Mock T."/>
            <person name="Mueller-Roeber B."/>
            <person name="Pagarete A."/>
            <person name="Parker M."/>
            <person name="Probert I."/>
            <person name="Quesneville H."/>
            <person name="Raines C."/>
            <person name="Rensing S.A."/>
            <person name="Riano-Pachon D.M."/>
            <person name="Richier S."/>
            <person name="Rokitta S."/>
            <person name="Shiraiwa Y."/>
            <person name="Soanes D.M."/>
            <person name="van der Giezen M."/>
            <person name="Wahlund T.M."/>
            <person name="Williams B."/>
            <person name="Wilson W."/>
            <person name="Wolfe G."/>
            <person name="Wurch L.L."/>
        </authorList>
    </citation>
    <scope>NUCLEOTIDE SEQUENCE</scope>
</reference>
<evidence type="ECO:0000256" key="6">
    <source>
        <dbReference type="ARBA" id="ARBA00022723"/>
    </source>
</evidence>
<feature type="domain" description="Fructose-1-6-bisphosphatase class 1 C-terminal" evidence="14">
    <location>
        <begin position="277"/>
        <end position="349"/>
    </location>
</feature>
<dbReference type="GO" id="GO:0005829">
    <property type="term" value="C:cytosol"/>
    <property type="evidence" value="ECO:0007669"/>
    <property type="project" value="TreeGrafter"/>
</dbReference>
<protein>
    <recommendedName>
        <fullName evidence="5">fructose-bisphosphatase</fullName>
        <ecNumber evidence="5">3.1.3.11</ecNumber>
    </recommendedName>
    <alternativeName>
        <fullName evidence="11">D-fructose-1,6-bisphosphate 1-phosphohydrolase</fullName>
    </alternativeName>
</protein>
<dbReference type="SUPFAM" id="SSF56655">
    <property type="entry name" value="Carbohydrate phosphatase"/>
    <property type="match status" value="1"/>
</dbReference>
<organism evidence="15 16">
    <name type="scientific">Emiliania huxleyi (strain CCMP1516)</name>
    <dbReference type="NCBI Taxonomy" id="280463"/>
    <lineage>
        <taxon>Eukaryota</taxon>
        <taxon>Haptista</taxon>
        <taxon>Haptophyta</taxon>
        <taxon>Prymnesiophyceae</taxon>
        <taxon>Isochrysidales</taxon>
        <taxon>Noelaerhabdaceae</taxon>
        <taxon>Emiliania</taxon>
    </lineage>
</organism>
<dbReference type="KEGG" id="ehx:EMIHUDRAFT_229121"/>
<evidence type="ECO:0000256" key="2">
    <source>
        <dbReference type="ARBA" id="ARBA00001946"/>
    </source>
</evidence>
<evidence type="ECO:0000256" key="1">
    <source>
        <dbReference type="ARBA" id="ARBA00001273"/>
    </source>
</evidence>
<comment type="pathway">
    <text evidence="10">Carbohydrate biosynthesis.</text>
</comment>
<evidence type="ECO:0000259" key="14">
    <source>
        <dbReference type="Pfam" id="PF18913"/>
    </source>
</evidence>
<dbReference type="STRING" id="2903.R1F4L0"/>
<dbReference type="eggNOG" id="KOG1458">
    <property type="taxonomic scope" value="Eukaryota"/>
</dbReference>
<dbReference type="OMA" id="ENDEPTW"/>
<evidence type="ECO:0000256" key="12">
    <source>
        <dbReference type="RuleBase" id="RU000508"/>
    </source>
</evidence>
<reference evidence="15" key="2">
    <citation type="submission" date="2024-10" db="UniProtKB">
        <authorList>
            <consortium name="EnsemblProtists"/>
        </authorList>
    </citation>
    <scope>IDENTIFICATION</scope>
</reference>
<evidence type="ECO:0000256" key="9">
    <source>
        <dbReference type="ARBA" id="ARBA00023277"/>
    </source>
</evidence>
<keyword evidence="7 12" id="KW-0378">Hydrolase</keyword>
<dbReference type="Pfam" id="PF00316">
    <property type="entry name" value="FBPase"/>
    <property type="match status" value="1"/>
</dbReference>
<dbReference type="GeneID" id="17279106"/>
<sequence length="383" mass="41666">MLSLSFVSSPALLLRAPPPRMVATAPAPTTGKLDLVEPVFPEQCEYCGVTLSRYARANPDKPDLVELVSVMTSVERGCKTISNLVRRSPMSGLTGLEDGGGSVNELRAAPPHTSGCEEQKKLDVITNTVLKNALKFSGATGRKMGVLASEEEDAPVGLDDDAEELYEWNKEVVVEEGQKYVAVFDPLDGSSNVDANIPTGAPSPPSRRRRGTIFGIFEEPEGCTVMGDNDEAAEAGYCLYSAATELVMSFGGKTCQGFTLDEQVGEFILTKPNMQIPKRGKPIYSANRWDWEAPLRDYITAIQKGEGETGKQYTARYLGSMVGDIHRTLLYGGIFGYPGDAKNPNGELRGTRILDIEPTNVHQRVPCFFGSADDVAEMRSYYK</sequence>
<comment type="catalytic activity">
    <reaction evidence="1">
        <text>beta-D-fructose 1,6-bisphosphate + H2O = beta-D-fructose 6-phosphate + phosphate</text>
        <dbReference type="Rhea" id="RHEA:11064"/>
        <dbReference type="ChEBI" id="CHEBI:15377"/>
        <dbReference type="ChEBI" id="CHEBI:32966"/>
        <dbReference type="ChEBI" id="CHEBI:43474"/>
        <dbReference type="ChEBI" id="CHEBI:57634"/>
        <dbReference type="EC" id="3.1.3.11"/>
    </reaction>
</comment>
<dbReference type="AlphaFoldDB" id="A0A0D3KDK0"/>
<dbReference type="GO" id="GO:0042132">
    <property type="term" value="F:fructose 1,6-bisphosphate 1-phosphatase activity"/>
    <property type="evidence" value="ECO:0007669"/>
    <property type="project" value="UniProtKB-EC"/>
</dbReference>
<dbReference type="HOGENOM" id="CLU_039977_1_0_1"/>
<dbReference type="Pfam" id="PF18913">
    <property type="entry name" value="FBPase_C"/>
    <property type="match status" value="1"/>
</dbReference>
<dbReference type="GO" id="GO:0006094">
    <property type="term" value="P:gluconeogenesis"/>
    <property type="evidence" value="ECO:0007669"/>
    <property type="project" value="TreeGrafter"/>
</dbReference>
<dbReference type="Gene3D" id="3.30.540.10">
    <property type="entry name" value="Fructose-1,6-Bisphosphatase, subunit A, domain 1"/>
    <property type="match status" value="1"/>
</dbReference>
<feature type="domain" description="Fructose-1-6-bisphosphatase class I N-terminal" evidence="13">
    <location>
        <begin position="66"/>
        <end position="272"/>
    </location>
</feature>
<accession>A0A0D3KDK0</accession>
<keyword evidence="6" id="KW-0479">Metal-binding</keyword>
<keyword evidence="8" id="KW-0460">Magnesium</keyword>
<dbReference type="PaxDb" id="2903-EOD33835"/>
<dbReference type="GO" id="GO:0006000">
    <property type="term" value="P:fructose metabolic process"/>
    <property type="evidence" value="ECO:0007669"/>
    <property type="project" value="TreeGrafter"/>
</dbReference>
<dbReference type="PRINTS" id="PR00115">
    <property type="entry name" value="F16BPHPHTASE"/>
</dbReference>